<sequence>MVLTVAEKLKWVFAVAVSQLAVAAFITLRKGLVKALVWWMMGILAVHVPFVFVIVDRYQGQQIVPQFAARPMDAFGAVISTLLGYIISEHIKLDLMLYLAGSSFLIGFFCFLMLLRPVTSDAGIHYAITGWLINLTIRDFGYKSVLTPMSCMLGFCLVVARLVLELVEGLANADGPPLPGLEEEVNNAGGPPLPVVEEEANNAGVDDAVL</sequence>
<feature type="transmembrane region" description="Helical" evidence="1">
    <location>
        <begin position="35"/>
        <end position="55"/>
    </location>
</feature>
<name>A0A0H5QLZ2_9EUKA</name>
<keyword evidence="1" id="KW-1133">Transmembrane helix</keyword>
<evidence type="ECO:0008006" key="3">
    <source>
        <dbReference type="Google" id="ProtNLM"/>
    </source>
</evidence>
<keyword evidence="1" id="KW-0472">Membrane</keyword>
<proteinExistence type="predicted"/>
<protein>
    <recommendedName>
        <fullName evidence="3">DUF4203 domain-containing protein</fullName>
    </recommendedName>
</protein>
<feature type="transmembrane region" description="Helical" evidence="1">
    <location>
        <begin position="145"/>
        <end position="164"/>
    </location>
</feature>
<organism evidence="2">
    <name type="scientific">Spongospora subterranea</name>
    <dbReference type="NCBI Taxonomy" id="70186"/>
    <lineage>
        <taxon>Eukaryota</taxon>
        <taxon>Sar</taxon>
        <taxon>Rhizaria</taxon>
        <taxon>Endomyxa</taxon>
        <taxon>Phytomyxea</taxon>
        <taxon>Plasmodiophorida</taxon>
        <taxon>Plasmodiophoridae</taxon>
        <taxon>Spongospora</taxon>
    </lineage>
</organism>
<reference evidence="2" key="1">
    <citation type="submission" date="2015-04" db="EMBL/GenBank/DDBJ databases">
        <title>The genome sequence of the plant pathogenic Rhizarian Plasmodiophora brassicae reveals insights in its biotrophic life cycle and the origin of chitin synthesis.</title>
        <authorList>
            <person name="Schwelm A."/>
            <person name="Fogelqvist J."/>
            <person name="Knaust A."/>
            <person name="Julke S."/>
            <person name="Lilja T."/>
            <person name="Dhandapani V."/>
            <person name="Bonilla-Rosso G."/>
            <person name="Karlsson M."/>
            <person name="Shevchenko A."/>
            <person name="Choi S.R."/>
            <person name="Kim H.G."/>
            <person name="Park J.Y."/>
            <person name="Lim Y.P."/>
            <person name="Ludwig-Muller J."/>
            <person name="Dixelius C."/>
        </authorList>
    </citation>
    <scope>NUCLEOTIDE SEQUENCE</scope>
    <source>
        <tissue evidence="2">Potato root galls</tissue>
    </source>
</reference>
<accession>A0A0H5QLZ2</accession>
<evidence type="ECO:0000256" key="1">
    <source>
        <dbReference type="SAM" id="Phobius"/>
    </source>
</evidence>
<dbReference type="EMBL" id="HACM01002170">
    <property type="protein sequence ID" value="CRZ02612.1"/>
    <property type="molecule type" value="Transcribed_RNA"/>
</dbReference>
<feature type="transmembrane region" description="Helical" evidence="1">
    <location>
        <begin position="67"/>
        <end position="88"/>
    </location>
</feature>
<evidence type="ECO:0000313" key="2">
    <source>
        <dbReference type="EMBL" id="CRZ02612.1"/>
    </source>
</evidence>
<dbReference type="AlphaFoldDB" id="A0A0H5QLZ2"/>
<keyword evidence="1" id="KW-0812">Transmembrane</keyword>
<feature type="transmembrane region" description="Helical" evidence="1">
    <location>
        <begin position="12"/>
        <end position="28"/>
    </location>
</feature>
<feature type="transmembrane region" description="Helical" evidence="1">
    <location>
        <begin position="95"/>
        <end position="115"/>
    </location>
</feature>